<reference evidence="1" key="1">
    <citation type="journal article" date="2014" name="Int. J. Syst. Evol. Microbiol.">
        <title>Complete genome sequence of Corynebacterium casei LMG S-19264T (=DSM 44701T), isolated from a smear-ripened cheese.</title>
        <authorList>
            <consortium name="US DOE Joint Genome Institute (JGI-PGF)"/>
            <person name="Walter F."/>
            <person name="Albersmeier A."/>
            <person name="Kalinowski J."/>
            <person name="Ruckert C."/>
        </authorList>
    </citation>
    <scope>NUCLEOTIDE SEQUENCE</scope>
    <source>
        <strain evidence="1">JCM 19596</strain>
    </source>
</reference>
<dbReference type="Proteomes" id="UP000607197">
    <property type="component" value="Unassembled WGS sequence"/>
</dbReference>
<accession>A0A830FGD5</accession>
<evidence type="ECO:0000313" key="1">
    <source>
        <dbReference type="EMBL" id="GGL52591.1"/>
    </source>
</evidence>
<dbReference type="AlphaFoldDB" id="A0A830FGD5"/>
<keyword evidence="2" id="KW-1185">Reference proteome</keyword>
<protein>
    <submittedName>
        <fullName evidence="1">Uncharacterized protein</fullName>
    </submittedName>
</protein>
<evidence type="ECO:0000313" key="2">
    <source>
        <dbReference type="Proteomes" id="UP000607197"/>
    </source>
</evidence>
<sequence>MQTYELVVTEDDSHAGLDVEVRGADDLIVASTRLDYEDYGEEALREDDYDGETWTAEATADVERVDVEVETDGSGFTVTLVGDDEPLERIYVSRQDLEIGG</sequence>
<gene>
    <name evidence="1" type="ORF">GCM10009039_08550</name>
</gene>
<reference evidence="1" key="2">
    <citation type="submission" date="2020-09" db="EMBL/GenBank/DDBJ databases">
        <authorList>
            <person name="Sun Q."/>
            <person name="Ohkuma M."/>
        </authorList>
    </citation>
    <scope>NUCLEOTIDE SEQUENCE</scope>
    <source>
        <strain evidence="1">JCM 19596</strain>
    </source>
</reference>
<comment type="caution">
    <text evidence="1">The sequence shown here is derived from an EMBL/GenBank/DDBJ whole genome shotgun (WGS) entry which is preliminary data.</text>
</comment>
<proteinExistence type="predicted"/>
<organism evidence="1 2">
    <name type="scientific">Halocalculus aciditolerans</name>
    <dbReference type="NCBI Taxonomy" id="1383812"/>
    <lineage>
        <taxon>Archaea</taxon>
        <taxon>Methanobacteriati</taxon>
        <taxon>Methanobacteriota</taxon>
        <taxon>Stenosarchaea group</taxon>
        <taxon>Halobacteria</taxon>
        <taxon>Halobacteriales</taxon>
        <taxon>Halobacteriaceae</taxon>
        <taxon>Halocalculus</taxon>
    </lineage>
</organism>
<name>A0A830FGD5_9EURY</name>
<dbReference type="EMBL" id="BMPG01000001">
    <property type="protein sequence ID" value="GGL52591.1"/>
    <property type="molecule type" value="Genomic_DNA"/>
</dbReference>